<dbReference type="PROSITE" id="PS01095">
    <property type="entry name" value="GH18_1"/>
    <property type="match status" value="1"/>
</dbReference>
<sequence>METIPLRSRPKRKTKWPLTIILLLFIITGTLLYIYYPFASTKKGNYLSGEYPILIKGAIHGNAIRSENELYIPLNTVKNQIDDSIYEESHSLIITTKLSVIQIPYNQKVLYVNGKPKQTKFPIMKNVSNHTYISLETLQSLYPIQYEITKHTGVIWIHLDGEQYDNGKIVSKNVRKAFLRLRMRQNLQSPYVTEVNRGETVHIEREYKEYYFVRTLDGFGGYIQKAYVKKENAKHVQIPFPKEVINLPAISKPIQMSWEAVYTKTPNPSQLPIMAGVNVVSPTWFRLKNENGDISNLLSSKYIKWAKQHHIQVWALFSNSSNPDLTKAAFSTFEKRQKIIQSIVKIANKEHLDGINIDIENVRPEDGPLVTQFVREITALLHANHKYVSMDITFIAKGNWSEFYEREKLGKIVDYLIIMAYDEHWANSPVAGSVASLPWVESGLKPILKLVPNDKIILGVPFYSRLWKEEWKDGKKNTSSRALTMNQANEWIKKHKVKVQMDSESGQHYVQYLDSKTNITYKMWIEDEYSLAKRADIAGHNQLAGIASWARAFGNEHAFMSLQSTLSAYNQN</sequence>
<dbReference type="RefSeq" id="WP_055739724.1">
    <property type="nucleotide sequence ID" value="NZ_JAAIWL010000001.1"/>
</dbReference>
<dbReference type="Gene3D" id="3.20.20.80">
    <property type="entry name" value="Glycosidases"/>
    <property type="match status" value="1"/>
</dbReference>
<dbReference type="Proteomes" id="UP000051888">
    <property type="component" value="Unassembled WGS sequence"/>
</dbReference>
<dbReference type="PANTHER" id="PTHR46066:SF2">
    <property type="entry name" value="CHITINASE DOMAIN-CONTAINING PROTEIN 1"/>
    <property type="match status" value="1"/>
</dbReference>
<dbReference type="InterPro" id="IPR011583">
    <property type="entry name" value="Chitinase_II/V-like_cat"/>
</dbReference>
<keyword evidence="5" id="KW-0472">Membrane</keyword>
<keyword evidence="2 3" id="KW-0326">Glycosidase</keyword>
<reference evidence="7 8" key="1">
    <citation type="submission" date="2015-09" db="EMBL/GenBank/DDBJ databases">
        <title>Genome sequencing project for genomic taxonomy and phylogenomics of Bacillus-like bacteria.</title>
        <authorList>
            <person name="Liu B."/>
            <person name="Wang J."/>
            <person name="Zhu Y."/>
            <person name="Liu G."/>
            <person name="Chen Q."/>
            <person name="Chen Z."/>
            <person name="Lan J."/>
            <person name="Che J."/>
            <person name="Ge C."/>
            <person name="Shi H."/>
            <person name="Pan Z."/>
            <person name="Liu X."/>
        </authorList>
    </citation>
    <scope>NUCLEOTIDE SEQUENCE [LARGE SCALE GENOMIC DNA]</scope>
    <source>
        <strain evidence="7 8">LMG 18435</strain>
    </source>
</reference>
<dbReference type="AlphaFoldDB" id="A0A0Q3WXW3"/>
<dbReference type="InterPro" id="IPR001223">
    <property type="entry name" value="Glyco_hydro18_cat"/>
</dbReference>
<keyword evidence="1 3" id="KW-0378">Hydrolase</keyword>
<dbReference type="Gene3D" id="2.30.30.40">
    <property type="entry name" value="SH3 Domains"/>
    <property type="match status" value="1"/>
</dbReference>
<evidence type="ECO:0000313" key="7">
    <source>
        <dbReference type="EMBL" id="KQL53981.1"/>
    </source>
</evidence>
<dbReference type="GO" id="GO:0005975">
    <property type="term" value="P:carbohydrate metabolic process"/>
    <property type="evidence" value="ECO:0007669"/>
    <property type="project" value="InterPro"/>
</dbReference>
<dbReference type="Gene3D" id="3.10.50.10">
    <property type="match status" value="1"/>
</dbReference>
<evidence type="ECO:0000256" key="3">
    <source>
        <dbReference type="RuleBase" id="RU000489"/>
    </source>
</evidence>
<evidence type="ECO:0000313" key="8">
    <source>
        <dbReference type="Proteomes" id="UP000051888"/>
    </source>
</evidence>
<comment type="caution">
    <text evidence="7">The sequence shown here is derived from an EMBL/GenBank/DDBJ whole genome shotgun (WGS) entry which is preliminary data.</text>
</comment>
<name>A0A0Q3WXW3_9BACI</name>
<dbReference type="SUPFAM" id="SSF51445">
    <property type="entry name" value="(Trans)glycosidases"/>
    <property type="match status" value="1"/>
</dbReference>
<keyword evidence="8" id="KW-1185">Reference proteome</keyword>
<feature type="domain" description="GH18" evidence="6">
    <location>
        <begin position="249"/>
        <end position="572"/>
    </location>
</feature>
<evidence type="ECO:0000256" key="4">
    <source>
        <dbReference type="RuleBase" id="RU004453"/>
    </source>
</evidence>
<accession>A0A0Q3WXW3</accession>
<dbReference type="InterPro" id="IPR001579">
    <property type="entry name" value="Glyco_hydro_18_chit_AS"/>
</dbReference>
<protein>
    <recommendedName>
        <fullName evidence="6">GH18 domain-containing protein</fullName>
    </recommendedName>
</protein>
<dbReference type="STRING" id="157838.AN964_11035"/>
<organism evidence="7 8">
    <name type="scientific">Heyndrickxia shackletonii</name>
    <dbReference type="NCBI Taxonomy" id="157838"/>
    <lineage>
        <taxon>Bacteria</taxon>
        <taxon>Bacillati</taxon>
        <taxon>Bacillota</taxon>
        <taxon>Bacilli</taxon>
        <taxon>Bacillales</taxon>
        <taxon>Bacillaceae</taxon>
        <taxon>Heyndrickxia</taxon>
    </lineage>
</organism>
<dbReference type="PANTHER" id="PTHR46066">
    <property type="entry name" value="CHITINASE DOMAIN-CONTAINING PROTEIN 1 FAMILY MEMBER"/>
    <property type="match status" value="1"/>
</dbReference>
<dbReference type="InterPro" id="IPR029070">
    <property type="entry name" value="Chitinase_insertion_sf"/>
</dbReference>
<dbReference type="GO" id="GO:0004553">
    <property type="term" value="F:hydrolase activity, hydrolyzing O-glycosyl compounds"/>
    <property type="evidence" value="ECO:0007669"/>
    <property type="project" value="InterPro"/>
</dbReference>
<dbReference type="InterPro" id="IPR017853">
    <property type="entry name" value="GH"/>
</dbReference>
<keyword evidence="5" id="KW-0812">Transmembrane</keyword>
<dbReference type="GO" id="GO:0008061">
    <property type="term" value="F:chitin binding"/>
    <property type="evidence" value="ECO:0007669"/>
    <property type="project" value="InterPro"/>
</dbReference>
<evidence type="ECO:0000256" key="1">
    <source>
        <dbReference type="ARBA" id="ARBA00022801"/>
    </source>
</evidence>
<dbReference type="OrthoDB" id="9775889at2"/>
<proteinExistence type="inferred from homology"/>
<comment type="similarity">
    <text evidence="4">Belongs to the glycosyl hydrolase 18 family.</text>
</comment>
<gene>
    <name evidence="7" type="ORF">AN964_11035</name>
</gene>
<dbReference type="PROSITE" id="PS51910">
    <property type="entry name" value="GH18_2"/>
    <property type="match status" value="1"/>
</dbReference>
<feature type="transmembrane region" description="Helical" evidence="5">
    <location>
        <begin position="16"/>
        <end position="36"/>
    </location>
</feature>
<evidence type="ECO:0000256" key="5">
    <source>
        <dbReference type="SAM" id="Phobius"/>
    </source>
</evidence>
<dbReference type="SMART" id="SM00636">
    <property type="entry name" value="Glyco_18"/>
    <property type="match status" value="1"/>
</dbReference>
<keyword evidence="5" id="KW-1133">Transmembrane helix</keyword>
<dbReference type="Pfam" id="PF00704">
    <property type="entry name" value="Glyco_hydro_18"/>
    <property type="match status" value="1"/>
</dbReference>
<evidence type="ECO:0000256" key="2">
    <source>
        <dbReference type="ARBA" id="ARBA00023295"/>
    </source>
</evidence>
<dbReference type="PATRIC" id="fig|157838.3.peg.2426"/>
<evidence type="ECO:0000259" key="6">
    <source>
        <dbReference type="PROSITE" id="PS51910"/>
    </source>
</evidence>
<dbReference type="EMBL" id="LJJC01000004">
    <property type="protein sequence ID" value="KQL53981.1"/>
    <property type="molecule type" value="Genomic_DNA"/>
</dbReference>